<feature type="compositionally biased region" description="Basic and acidic residues" evidence="1">
    <location>
        <begin position="495"/>
        <end position="513"/>
    </location>
</feature>
<dbReference type="InterPro" id="IPR042099">
    <property type="entry name" value="ANL_N_sf"/>
</dbReference>
<evidence type="ECO:0000313" key="5">
    <source>
        <dbReference type="Proteomes" id="UP001597483"/>
    </source>
</evidence>
<dbReference type="Gene3D" id="3.30.300.30">
    <property type="match status" value="1"/>
</dbReference>
<organism evidence="4 5">
    <name type="scientific">Amycolatopsis silviterrae</name>
    <dbReference type="NCBI Taxonomy" id="1656914"/>
    <lineage>
        <taxon>Bacteria</taxon>
        <taxon>Bacillati</taxon>
        <taxon>Actinomycetota</taxon>
        <taxon>Actinomycetes</taxon>
        <taxon>Pseudonocardiales</taxon>
        <taxon>Pseudonocardiaceae</taxon>
        <taxon>Amycolatopsis</taxon>
    </lineage>
</organism>
<dbReference type="Gene3D" id="3.40.50.12780">
    <property type="entry name" value="N-terminal domain of ligase-like"/>
    <property type="match status" value="1"/>
</dbReference>
<dbReference type="CDD" id="cd04433">
    <property type="entry name" value="AFD_class_I"/>
    <property type="match status" value="1"/>
</dbReference>
<proteinExistence type="predicted"/>
<comment type="caution">
    <text evidence="4">The sequence shown here is derived from an EMBL/GenBank/DDBJ whole genome shotgun (WGS) entry which is preliminary data.</text>
</comment>
<dbReference type="RefSeq" id="WP_378310976.1">
    <property type="nucleotide sequence ID" value="NZ_JBHUKS010000028.1"/>
</dbReference>
<keyword evidence="5" id="KW-1185">Reference proteome</keyword>
<name>A0ABW5HI24_9PSEU</name>
<evidence type="ECO:0000313" key="4">
    <source>
        <dbReference type="EMBL" id="MFD2472904.1"/>
    </source>
</evidence>
<gene>
    <name evidence="4" type="ORF">ACFSVL_36285</name>
</gene>
<dbReference type="InterPro" id="IPR000873">
    <property type="entry name" value="AMP-dep_synth/lig_dom"/>
</dbReference>
<dbReference type="PANTHER" id="PTHR43767:SF1">
    <property type="entry name" value="NONRIBOSOMAL PEPTIDE SYNTHASE PES1 (EUROFUNG)-RELATED"/>
    <property type="match status" value="1"/>
</dbReference>
<evidence type="ECO:0000256" key="1">
    <source>
        <dbReference type="SAM" id="MobiDB-lite"/>
    </source>
</evidence>
<accession>A0ABW5HI24</accession>
<reference evidence="5" key="1">
    <citation type="journal article" date="2019" name="Int. J. Syst. Evol. Microbiol.">
        <title>The Global Catalogue of Microorganisms (GCM) 10K type strain sequencing project: providing services to taxonomists for standard genome sequencing and annotation.</title>
        <authorList>
            <consortium name="The Broad Institute Genomics Platform"/>
            <consortium name="The Broad Institute Genome Sequencing Center for Infectious Disease"/>
            <person name="Wu L."/>
            <person name="Ma J."/>
        </authorList>
    </citation>
    <scope>NUCLEOTIDE SEQUENCE [LARGE SCALE GENOMIC DNA]</scope>
    <source>
        <strain evidence="5">CGMCC 4.7641</strain>
    </source>
</reference>
<sequence length="527" mass="56545">MGIGERAARLLREAPDETVAIEHDGTQWSWGRLRRCADAVGDAVRGAGIEPGTRVGLVLENRPEHVAAFAALLAGAWCAVVVDPLQPAGRLREDLGRAEVPVVIGAAEQLAAAGAPGVIALGRDGSARLCGTPAEAKAEDPGAAFEMSTSGTTGTPKRIPIRHGQVDWALASASRPSGTDALLLPSASVIASPLAHIGGLWGLVHALHTGRRIVLMTKFAVDPWVEAVERHRVRAAFLVPAALRDILASEVPPERLRSLKLVTSGSTVLPAELADRFFRRYGVRVLMTYGATEFAGAVAGWTYALHEQWWDRKAGSAGRAYPGVQLRVTDDLGREVPPDCAGRLEVRTAQSAHGARDWVRTSDLARIDEDGFLWSMGRADDVITRGGFTVRPDTVERALERHPAVREAAVTGVPDERLGAVPVAAVELERGQSPPAAEELIAWCRKELLPYELPERVVLVDALPRTPSAKVSRVALAELVRAAPPDETPIPDDTEGSRHEHDFAPRSDRAARLHREHGHRGRLAAGD</sequence>
<dbReference type="EMBL" id="JBHUKS010000028">
    <property type="protein sequence ID" value="MFD2472904.1"/>
    <property type="molecule type" value="Genomic_DNA"/>
</dbReference>
<dbReference type="Pfam" id="PF13193">
    <property type="entry name" value="AMP-binding_C"/>
    <property type="match status" value="1"/>
</dbReference>
<dbReference type="Proteomes" id="UP001597483">
    <property type="component" value="Unassembled WGS sequence"/>
</dbReference>
<dbReference type="SUPFAM" id="SSF56801">
    <property type="entry name" value="Acetyl-CoA synthetase-like"/>
    <property type="match status" value="1"/>
</dbReference>
<dbReference type="Pfam" id="PF00501">
    <property type="entry name" value="AMP-binding"/>
    <property type="match status" value="1"/>
</dbReference>
<dbReference type="InterPro" id="IPR050237">
    <property type="entry name" value="ATP-dep_AMP-bd_enzyme"/>
</dbReference>
<feature type="compositionally biased region" description="Basic residues" evidence="1">
    <location>
        <begin position="514"/>
        <end position="527"/>
    </location>
</feature>
<dbReference type="InterPro" id="IPR025110">
    <property type="entry name" value="AMP-bd_C"/>
</dbReference>
<feature type="domain" description="AMP-dependent synthetase/ligase" evidence="2">
    <location>
        <begin position="12"/>
        <end position="354"/>
    </location>
</feature>
<dbReference type="PANTHER" id="PTHR43767">
    <property type="entry name" value="LONG-CHAIN-FATTY-ACID--COA LIGASE"/>
    <property type="match status" value="1"/>
</dbReference>
<evidence type="ECO:0000259" key="2">
    <source>
        <dbReference type="Pfam" id="PF00501"/>
    </source>
</evidence>
<feature type="region of interest" description="Disordered" evidence="1">
    <location>
        <begin position="483"/>
        <end position="527"/>
    </location>
</feature>
<protein>
    <submittedName>
        <fullName evidence="4">Class I adenylate-forming enzyme family protein</fullName>
    </submittedName>
</protein>
<evidence type="ECO:0000259" key="3">
    <source>
        <dbReference type="Pfam" id="PF13193"/>
    </source>
</evidence>
<feature type="domain" description="AMP-binding enzyme C-terminal" evidence="3">
    <location>
        <begin position="395"/>
        <end position="470"/>
    </location>
</feature>
<dbReference type="InterPro" id="IPR045851">
    <property type="entry name" value="AMP-bd_C_sf"/>
</dbReference>